<proteinExistence type="predicted"/>
<dbReference type="Proteomes" id="UP000244005">
    <property type="component" value="Unassembled WGS sequence"/>
</dbReference>
<reference evidence="2" key="1">
    <citation type="journal article" date="2017" name="Cell">
        <title>Insights into land plant evolution garnered from the Marchantia polymorpha genome.</title>
        <authorList>
            <person name="Bowman J.L."/>
            <person name="Kohchi T."/>
            <person name="Yamato K.T."/>
            <person name="Jenkins J."/>
            <person name="Shu S."/>
            <person name="Ishizaki K."/>
            <person name="Yamaoka S."/>
            <person name="Nishihama R."/>
            <person name="Nakamura Y."/>
            <person name="Berger F."/>
            <person name="Adam C."/>
            <person name="Aki S.S."/>
            <person name="Althoff F."/>
            <person name="Araki T."/>
            <person name="Arteaga-Vazquez M.A."/>
            <person name="Balasubrmanian S."/>
            <person name="Barry K."/>
            <person name="Bauer D."/>
            <person name="Boehm C.R."/>
            <person name="Briginshaw L."/>
            <person name="Caballero-Perez J."/>
            <person name="Catarino B."/>
            <person name="Chen F."/>
            <person name="Chiyoda S."/>
            <person name="Chovatia M."/>
            <person name="Davies K.M."/>
            <person name="Delmans M."/>
            <person name="Demura T."/>
            <person name="Dierschke T."/>
            <person name="Dolan L."/>
            <person name="Dorantes-Acosta A.E."/>
            <person name="Eklund D.M."/>
            <person name="Florent S.N."/>
            <person name="Flores-Sandoval E."/>
            <person name="Fujiyama A."/>
            <person name="Fukuzawa H."/>
            <person name="Galik B."/>
            <person name="Grimanelli D."/>
            <person name="Grimwood J."/>
            <person name="Grossniklaus U."/>
            <person name="Hamada T."/>
            <person name="Haseloff J."/>
            <person name="Hetherington A.J."/>
            <person name="Higo A."/>
            <person name="Hirakawa Y."/>
            <person name="Hundley H.N."/>
            <person name="Ikeda Y."/>
            <person name="Inoue K."/>
            <person name="Inoue S.I."/>
            <person name="Ishida S."/>
            <person name="Jia Q."/>
            <person name="Kakita M."/>
            <person name="Kanazawa T."/>
            <person name="Kawai Y."/>
            <person name="Kawashima T."/>
            <person name="Kennedy M."/>
            <person name="Kinose K."/>
            <person name="Kinoshita T."/>
            <person name="Kohara Y."/>
            <person name="Koide E."/>
            <person name="Komatsu K."/>
            <person name="Kopischke S."/>
            <person name="Kubo M."/>
            <person name="Kyozuka J."/>
            <person name="Lagercrantz U."/>
            <person name="Lin S.S."/>
            <person name="Lindquist E."/>
            <person name="Lipzen A.M."/>
            <person name="Lu C.W."/>
            <person name="De Luna E."/>
            <person name="Martienssen R.A."/>
            <person name="Minamino N."/>
            <person name="Mizutani M."/>
            <person name="Mizutani M."/>
            <person name="Mochizuki N."/>
            <person name="Monte I."/>
            <person name="Mosher R."/>
            <person name="Nagasaki H."/>
            <person name="Nakagami H."/>
            <person name="Naramoto S."/>
            <person name="Nishitani K."/>
            <person name="Ohtani M."/>
            <person name="Okamoto T."/>
            <person name="Okumura M."/>
            <person name="Phillips J."/>
            <person name="Pollak B."/>
            <person name="Reinders A."/>
            <person name="Rovekamp M."/>
            <person name="Sano R."/>
            <person name="Sawa S."/>
            <person name="Schmid M.W."/>
            <person name="Shirakawa M."/>
            <person name="Solano R."/>
            <person name="Spunde A."/>
            <person name="Suetsugu N."/>
            <person name="Sugano S."/>
            <person name="Sugiyama A."/>
            <person name="Sun R."/>
            <person name="Suzuki Y."/>
            <person name="Takenaka M."/>
            <person name="Takezawa D."/>
            <person name="Tomogane H."/>
            <person name="Tsuzuki M."/>
            <person name="Ueda T."/>
            <person name="Umeda M."/>
            <person name="Ward J.M."/>
            <person name="Watanabe Y."/>
            <person name="Yazaki K."/>
            <person name="Yokoyama R."/>
            <person name="Yoshitake Y."/>
            <person name="Yotsui I."/>
            <person name="Zachgo S."/>
            <person name="Schmutz J."/>
        </authorList>
    </citation>
    <scope>NUCLEOTIDE SEQUENCE [LARGE SCALE GENOMIC DNA]</scope>
    <source>
        <strain evidence="2">Tak-1</strain>
    </source>
</reference>
<organism evidence="1 2">
    <name type="scientific">Marchantia polymorpha</name>
    <name type="common">Common liverwort</name>
    <name type="synonym">Marchantia aquatica</name>
    <dbReference type="NCBI Taxonomy" id="3197"/>
    <lineage>
        <taxon>Eukaryota</taxon>
        <taxon>Viridiplantae</taxon>
        <taxon>Streptophyta</taxon>
        <taxon>Embryophyta</taxon>
        <taxon>Marchantiophyta</taxon>
        <taxon>Marchantiopsida</taxon>
        <taxon>Marchantiidae</taxon>
        <taxon>Marchantiales</taxon>
        <taxon>Marchantiaceae</taxon>
        <taxon>Marchantia</taxon>
    </lineage>
</organism>
<dbReference type="AlphaFoldDB" id="A0A2R6WZH6"/>
<protein>
    <submittedName>
        <fullName evidence="1">Uncharacterized protein</fullName>
    </submittedName>
</protein>
<dbReference type="EMBL" id="KZ772718">
    <property type="protein sequence ID" value="PTQ39240.1"/>
    <property type="molecule type" value="Genomic_DNA"/>
</dbReference>
<evidence type="ECO:0000313" key="1">
    <source>
        <dbReference type="EMBL" id="PTQ39240.1"/>
    </source>
</evidence>
<accession>A0A2R6WZH6</accession>
<sequence>MAAWSLWDGYSRLHLISQSNSSWFPGIRRCEASTLYCSDGLDYGRTQLSTFVGSFALDSLRRDLDLRFPAPRGPRSACKPVCWKEAREELTGSSIIQIEAKAKSEHFQVL</sequence>
<gene>
    <name evidence="1" type="ORF">MARPO_0046s0062</name>
</gene>
<evidence type="ECO:0000313" key="2">
    <source>
        <dbReference type="Proteomes" id="UP000244005"/>
    </source>
</evidence>
<name>A0A2R6WZH6_MARPO</name>
<keyword evidence="2" id="KW-1185">Reference proteome</keyword>
<dbReference type="Gramene" id="Mp7g00630.1">
    <property type="protein sequence ID" value="Mp7g00630.1.cds1"/>
    <property type="gene ID" value="Mp7g00630"/>
</dbReference>